<dbReference type="GO" id="GO:0045505">
    <property type="term" value="F:dynein intermediate chain binding"/>
    <property type="evidence" value="ECO:0007669"/>
    <property type="project" value="InterPro"/>
</dbReference>
<feature type="domain" description="Dynein heavy chain linker" evidence="2">
    <location>
        <begin position="444"/>
        <end position="726"/>
    </location>
</feature>
<feature type="coiled-coil region" evidence="1">
    <location>
        <begin position="369"/>
        <end position="396"/>
    </location>
</feature>
<dbReference type="InterPro" id="IPR013602">
    <property type="entry name" value="Dynein_heavy_linker"/>
</dbReference>
<reference evidence="3 4" key="1">
    <citation type="submission" date="2019-03" db="EMBL/GenBank/DDBJ databases">
        <title>Single cell metagenomics reveals metabolic interactions within the superorganism composed of flagellate Streblomastix strix and complex community of Bacteroidetes bacteria on its surface.</title>
        <authorList>
            <person name="Treitli S.C."/>
            <person name="Kolisko M."/>
            <person name="Husnik F."/>
            <person name="Keeling P."/>
            <person name="Hampl V."/>
        </authorList>
    </citation>
    <scope>NUCLEOTIDE SEQUENCE [LARGE SCALE GENOMIC DNA]</scope>
    <source>
        <strain evidence="3">ST1C</strain>
    </source>
</reference>
<dbReference type="InterPro" id="IPR042222">
    <property type="entry name" value="Dynein_2_N"/>
</dbReference>
<accession>A0A5J4V4W7</accession>
<proteinExistence type="predicted"/>
<gene>
    <name evidence="3" type="ORF">EZS28_027089</name>
</gene>
<dbReference type="Gene3D" id="1.20.140.100">
    <property type="entry name" value="Dynein heavy chain, N-terminal domain 2"/>
    <property type="match status" value="1"/>
</dbReference>
<keyword evidence="1" id="KW-0175">Coiled coil</keyword>
<dbReference type="InterPro" id="IPR026983">
    <property type="entry name" value="DHC"/>
</dbReference>
<dbReference type="Pfam" id="PF08393">
    <property type="entry name" value="DHC_N2"/>
    <property type="match status" value="1"/>
</dbReference>
<organism evidence="3 4">
    <name type="scientific">Streblomastix strix</name>
    <dbReference type="NCBI Taxonomy" id="222440"/>
    <lineage>
        <taxon>Eukaryota</taxon>
        <taxon>Metamonada</taxon>
        <taxon>Preaxostyla</taxon>
        <taxon>Oxymonadida</taxon>
        <taxon>Streblomastigidae</taxon>
        <taxon>Streblomastix</taxon>
    </lineage>
</organism>
<evidence type="ECO:0000256" key="1">
    <source>
        <dbReference type="SAM" id="Coils"/>
    </source>
</evidence>
<dbReference type="Proteomes" id="UP000324800">
    <property type="component" value="Unassembled WGS sequence"/>
</dbReference>
<dbReference type="PANTHER" id="PTHR22878:SF68">
    <property type="entry name" value="DYNEIN HEAVY CHAIN 6, AXONEMAL-LIKE"/>
    <property type="match status" value="1"/>
</dbReference>
<protein>
    <submittedName>
        <fullName evidence="3">Putative Dynein heavy chain 1, axonemal</fullName>
    </submittedName>
</protein>
<dbReference type="EMBL" id="SNRW01009865">
    <property type="protein sequence ID" value="KAA6377384.1"/>
    <property type="molecule type" value="Genomic_DNA"/>
</dbReference>
<dbReference type="Gene3D" id="1.10.287.2620">
    <property type="match status" value="1"/>
</dbReference>
<comment type="caution">
    <text evidence="3">The sequence shown here is derived from an EMBL/GenBank/DDBJ whole genome shotgun (WGS) entry which is preliminary data.</text>
</comment>
<dbReference type="GO" id="GO:0051959">
    <property type="term" value="F:dynein light intermediate chain binding"/>
    <property type="evidence" value="ECO:0007669"/>
    <property type="project" value="InterPro"/>
</dbReference>
<name>A0A5J4V4W7_9EUKA</name>
<sequence>MNSILTLQSQFHMAVSRILRTAQLASQIILTVQYRSLMFIPPLFDSLYDPEITRINQKRYQLKPRKGVQRRRLTVMNQRLQQGQDSCSEDMSLYSMQNDLALDVIASLVQECNCDYPPLFFVRVLLKDSIFAFNPPLQRFCRIIQKSISKSIHQIPKLPLFEIPALPAYTRRACLSITYDGDIVTKCITSIPQLFYDLTQGPLAFVGSLSRFQKFLQVRNNIEKNYSKELRISMKFLMKQKKLNPNWKNAMGMIRYEILHAVQSKCTKRYKEIIVEFGVYQKELESMPNTIESLFELNSNVKNLFEVATDREKENNSLEKKFQLLETFHFHATLDDSVSRWEALIAPARLIKVIKGLPTIIRALRTKIVAELAINQSELTRKIEDLTREANKYNNVDDYDSADKLAQDTAILSAQIAEAHALGVKYEKQEILHKLQIHTHPAIKQVMSTFEPVATMWITISDWSKYILTWTNTSFHDNDAYNFSVTTNNINQKLSQLSNGFVEEGNKRSLLLEMTNQIKSQVDAFQTRISMILKISNPSMKARHWQIIAQEIKRPIAYPTAEFTLRTMLEMKLEKYPKILATADNTTAEHAIETRLDRISQEMNQATFAVVLCKSSGTFILQSTRDIPVLIDEQRAAVQTFLTSPLISQFESRTTSWLSILGRFAATVSSWMRCQKLWLYFMPIFQGNEIEQRRPQETHKFMNVDGQWRKIMTMVSGNPHVLAVCGPQG</sequence>
<evidence type="ECO:0000313" key="3">
    <source>
        <dbReference type="EMBL" id="KAA6377384.1"/>
    </source>
</evidence>
<dbReference type="AlphaFoldDB" id="A0A5J4V4W7"/>
<dbReference type="GO" id="GO:0030286">
    <property type="term" value="C:dynein complex"/>
    <property type="evidence" value="ECO:0007669"/>
    <property type="project" value="InterPro"/>
</dbReference>
<evidence type="ECO:0000313" key="4">
    <source>
        <dbReference type="Proteomes" id="UP000324800"/>
    </source>
</evidence>
<dbReference type="GO" id="GO:0007018">
    <property type="term" value="P:microtubule-based movement"/>
    <property type="evidence" value="ECO:0007669"/>
    <property type="project" value="InterPro"/>
</dbReference>
<evidence type="ECO:0000259" key="2">
    <source>
        <dbReference type="Pfam" id="PF08393"/>
    </source>
</evidence>
<dbReference type="PANTHER" id="PTHR22878">
    <property type="entry name" value="DYNEIN HEAVY CHAIN 6, AXONEMAL-LIKE-RELATED"/>
    <property type="match status" value="1"/>
</dbReference>